<comment type="caution">
    <text evidence="1">The sequence shown here is derived from an EMBL/GenBank/DDBJ whole genome shotgun (WGS) entry which is preliminary data.</text>
</comment>
<proteinExistence type="predicted"/>
<sequence length="387" mass="45207">MIHTMTIGKDIYPDESTISYILKKMKKPPQFQSMYFSTDEAFDHLYRKCTYYPNSLYFGINAIQLIRYGIETIDMATDEKNYTVAFQLRFVVNPYRLIHQNEPPSVNLFIPTANNISLLNEQFDRFIKCFLPALYDEFTFDKMLAKRIDYSFNFKIREPDKRSAFYKVIHKTSMYNRTKLCKSDTQKRYEQSAAEKNKSRKIIIYDKAAEIANMNYINTNQKRTLEASAREIIRFEIQFSKQGIKNLVQKYALKSSNVLNFLDKDIAYNELISGYKNTIGIEDFYDRSNIKSILRKSCTDSMSEKLINITKMIAQTRSIAVAKEKYVTGYALKNSSVTLKGTTQTFNNHIKKLRQLGINPVPLTDGDKVCHVQNPIHQLEEMYKNLI</sequence>
<keyword evidence="2" id="KW-1185">Reference proteome</keyword>
<evidence type="ECO:0000313" key="2">
    <source>
        <dbReference type="Proteomes" id="UP000433181"/>
    </source>
</evidence>
<dbReference type="AlphaFoldDB" id="A0A6I2UE42"/>
<protein>
    <submittedName>
        <fullName evidence="1">Uncharacterized protein</fullName>
    </submittedName>
</protein>
<reference evidence="1 2" key="1">
    <citation type="submission" date="2019-08" db="EMBL/GenBank/DDBJ databases">
        <title>In-depth cultivation of the pig gut microbiome towards novel bacterial diversity and tailored functional studies.</title>
        <authorList>
            <person name="Wylensek D."/>
            <person name="Hitch T.C.A."/>
            <person name="Clavel T."/>
        </authorList>
    </citation>
    <scope>NUCLEOTIDE SEQUENCE [LARGE SCALE GENOMIC DNA]</scope>
    <source>
        <strain evidence="1 2">WCA-693-APC-5D-A</strain>
    </source>
</reference>
<dbReference type="GeneID" id="96779790"/>
<dbReference type="EMBL" id="VUNR01000036">
    <property type="protein sequence ID" value="MSU09838.1"/>
    <property type="molecule type" value="Genomic_DNA"/>
</dbReference>
<organism evidence="1 2">
    <name type="scientific">Anaerovibrio slackiae</name>
    <dbReference type="NCBI Taxonomy" id="2652309"/>
    <lineage>
        <taxon>Bacteria</taxon>
        <taxon>Bacillati</taxon>
        <taxon>Bacillota</taxon>
        <taxon>Negativicutes</taxon>
        <taxon>Selenomonadales</taxon>
        <taxon>Selenomonadaceae</taxon>
        <taxon>Anaerovibrio</taxon>
    </lineage>
</organism>
<evidence type="ECO:0000313" key="1">
    <source>
        <dbReference type="EMBL" id="MSU09838.1"/>
    </source>
</evidence>
<accession>A0A6I2UE42</accession>
<dbReference type="RefSeq" id="WP_154407999.1">
    <property type="nucleotide sequence ID" value="NZ_VUNR01000036.1"/>
</dbReference>
<name>A0A6I2UE42_9FIRM</name>
<gene>
    <name evidence="1" type="ORF">FYJ84_12735</name>
</gene>
<dbReference type="Proteomes" id="UP000433181">
    <property type="component" value="Unassembled WGS sequence"/>
</dbReference>